<dbReference type="STRING" id="6832.A0A553PBL2"/>
<dbReference type="PROSITE" id="PS50181">
    <property type="entry name" value="FBOX"/>
    <property type="match status" value="1"/>
</dbReference>
<dbReference type="InterPro" id="IPR036322">
    <property type="entry name" value="WD40_repeat_dom_sf"/>
</dbReference>
<accession>A0A553PBL2</accession>
<dbReference type="Pfam" id="PF12937">
    <property type="entry name" value="F-box-like"/>
    <property type="match status" value="1"/>
</dbReference>
<dbReference type="Proteomes" id="UP000318571">
    <property type="component" value="Chromosome 2"/>
</dbReference>
<keyword evidence="1" id="KW-0853">WD repeat</keyword>
<proteinExistence type="predicted"/>
<dbReference type="Gene3D" id="2.130.10.10">
    <property type="entry name" value="YVTN repeat-like/Quinoprotein amine dehydrogenase"/>
    <property type="match status" value="2"/>
</dbReference>
<gene>
    <name evidence="4" type="ORF">TCAL_08577</name>
</gene>
<evidence type="ECO:0000256" key="1">
    <source>
        <dbReference type="ARBA" id="ARBA00022574"/>
    </source>
</evidence>
<organism evidence="4 5">
    <name type="scientific">Tigriopus californicus</name>
    <name type="common">Marine copepod</name>
    <dbReference type="NCBI Taxonomy" id="6832"/>
    <lineage>
        <taxon>Eukaryota</taxon>
        <taxon>Metazoa</taxon>
        <taxon>Ecdysozoa</taxon>
        <taxon>Arthropoda</taxon>
        <taxon>Crustacea</taxon>
        <taxon>Multicrustacea</taxon>
        <taxon>Hexanauplia</taxon>
        <taxon>Copepoda</taxon>
        <taxon>Harpacticoida</taxon>
        <taxon>Harpacticidae</taxon>
        <taxon>Tigriopus</taxon>
    </lineage>
</organism>
<sequence length="432" mass="48911">MTFNHGLPPELQERILSFLDIQSLVRCEQVCRYWLHLIRTSSCLYPALWRGLIRSRPSLEVTLQVHAPPRSPPFHAYARSLHELHRQGYRGSHPQVTVIECPIIDPQGQRIEVSETWSAAVNFTGVYDMVWDLDECLMTCSVLDQIQVWDMRTLSLAQTHSGLSLDGQTSRCVCFSASGQSLVCGHDDGTVHLKNLLTGSLIGGVRSVSDFIADLKVLGPEVFCVGLRGRLYRAALGAQGLSTFELLVQYEGHREYNTRETERLLECNARRIVATSRKGFLVYDRVRRTSTFVDCPDNPARSYALCLTSCHPDEVFMGYERGRVSRYSWQDELWATQTFFTPDLENVTAVAVDERFLVVGDARGELHIYDKQNMMGPLSLLQVLRTGHAYGSFIWGVHLDGSRIMSGDSDGKLVVHDFFRDHDPTNRVVRLE</sequence>
<dbReference type="InterPro" id="IPR001680">
    <property type="entry name" value="WD40_rpt"/>
</dbReference>
<evidence type="ECO:0000313" key="5">
    <source>
        <dbReference type="Proteomes" id="UP000318571"/>
    </source>
</evidence>
<dbReference type="SMART" id="SM00256">
    <property type="entry name" value="FBOX"/>
    <property type="match status" value="1"/>
</dbReference>
<reference evidence="4 5" key="1">
    <citation type="journal article" date="2018" name="Nat. Ecol. Evol.">
        <title>Genomic signatures of mitonuclear coevolution across populations of Tigriopus californicus.</title>
        <authorList>
            <person name="Barreto F.S."/>
            <person name="Watson E.T."/>
            <person name="Lima T.G."/>
            <person name="Willett C.S."/>
            <person name="Edmands S."/>
            <person name="Li W."/>
            <person name="Burton R.S."/>
        </authorList>
    </citation>
    <scope>NUCLEOTIDE SEQUENCE [LARGE SCALE GENOMIC DNA]</scope>
    <source>
        <strain evidence="4 5">San Diego</strain>
    </source>
</reference>
<dbReference type="PANTHER" id="PTHR44019">
    <property type="entry name" value="WD REPEAT-CONTAINING PROTEIN 55"/>
    <property type="match status" value="1"/>
</dbReference>
<keyword evidence="2" id="KW-0677">Repeat</keyword>
<dbReference type="OrthoDB" id="1107553at2759"/>
<dbReference type="SMART" id="SM00320">
    <property type="entry name" value="WD40"/>
    <property type="match status" value="4"/>
</dbReference>
<protein>
    <recommendedName>
        <fullName evidence="3">F-box domain-containing protein</fullName>
    </recommendedName>
</protein>
<feature type="domain" description="F-box" evidence="3">
    <location>
        <begin position="1"/>
        <end position="52"/>
    </location>
</feature>
<evidence type="ECO:0000256" key="2">
    <source>
        <dbReference type="ARBA" id="ARBA00022737"/>
    </source>
</evidence>
<evidence type="ECO:0000313" key="4">
    <source>
        <dbReference type="EMBL" id="TRY75072.1"/>
    </source>
</evidence>
<dbReference type="Gene3D" id="1.20.1280.50">
    <property type="match status" value="1"/>
</dbReference>
<dbReference type="InterPro" id="IPR036047">
    <property type="entry name" value="F-box-like_dom_sf"/>
</dbReference>
<dbReference type="PANTHER" id="PTHR44019:SF8">
    <property type="entry name" value="POC1 CENTRIOLAR PROTEIN HOMOLOG"/>
    <property type="match status" value="1"/>
</dbReference>
<dbReference type="InterPro" id="IPR001810">
    <property type="entry name" value="F-box_dom"/>
</dbReference>
<dbReference type="InterPro" id="IPR050505">
    <property type="entry name" value="WDR55/POC1"/>
</dbReference>
<name>A0A553PBL2_TIGCA</name>
<evidence type="ECO:0000259" key="3">
    <source>
        <dbReference type="PROSITE" id="PS50181"/>
    </source>
</evidence>
<dbReference type="SUPFAM" id="SSF81383">
    <property type="entry name" value="F-box domain"/>
    <property type="match status" value="1"/>
</dbReference>
<dbReference type="Pfam" id="PF00400">
    <property type="entry name" value="WD40"/>
    <property type="match status" value="2"/>
</dbReference>
<comment type="caution">
    <text evidence="4">The sequence shown here is derived from an EMBL/GenBank/DDBJ whole genome shotgun (WGS) entry which is preliminary data.</text>
</comment>
<keyword evidence="5" id="KW-1185">Reference proteome</keyword>
<dbReference type="InterPro" id="IPR015943">
    <property type="entry name" value="WD40/YVTN_repeat-like_dom_sf"/>
</dbReference>
<dbReference type="SUPFAM" id="SSF50978">
    <property type="entry name" value="WD40 repeat-like"/>
    <property type="match status" value="1"/>
</dbReference>
<dbReference type="EMBL" id="VCGU01000005">
    <property type="protein sequence ID" value="TRY75072.1"/>
    <property type="molecule type" value="Genomic_DNA"/>
</dbReference>
<dbReference type="AlphaFoldDB" id="A0A553PBL2"/>